<dbReference type="EMBL" id="CM056817">
    <property type="protein sequence ID" value="KAJ8620341.1"/>
    <property type="molecule type" value="Genomic_DNA"/>
</dbReference>
<accession>A0ACC2KGX9</accession>
<keyword evidence="2" id="KW-1185">Reference proteome</keyword>
<gene>
    <name evidence="1" type="ORF">MRB53_028870</name>
</gene>
<evidence type="ECO:0000313" key="1">
    <source>
        <dbReference type="EMBL" id="KAJ8620341.1"/>
    </source>
</evidence>
<evidence type="ECO:0000313" key="2">
    <source>
        <dbReference type="Proteomes" id="UP001234297"/>
    </source>
</evidence>
<organism evidence="1 2">
    <name type="scientific">Persea americana</name>
    <name type="common">Avocado</name>
    <dbReference type="NCBI Taxonomy" id="3435"/>
    <lineage>
        <taxon>Eukaryota</taxon>
        <taxon>Viridiplantae</taxon>
        <taxon>Streptophyta</taxon>
        <taxon>Embryophyta</taxon>
        <taxon>Tracheophyta</taxon>
        <taxon>Spermatophyta</taxon>
        <taxon>Magnoliopsida</taxon>
        <taxon>Magnoliidae</taxon>
        <taxon>Laurales</taxon>
        <taxon>Lauraceae</taxon>
        <taxon>Persea</taxon>
    </lineage>
</organism>
<name>A0ACC2KGX9_PERAE</name>
<proteinExistence type="predicted"/>
<dbReference type="Proteomes" id="UP001234297">
    <property type="component" value="Chromosome 9"/>
</dbReference>
<protein>
    <submittedName>
        <fullName evidence="1">Uncharacterized protein</fullName>
    </submittedName>
</protein>
<sequence length="199" mass="23088">MDKLLLNLKPNAWTKDEKHASNCNNKAMNGIYNGVSAEEFRKISTCKTAKETWEVLQTVYEGTDTMKQFKLQRLTKEFETIVMEEYETFDQFYAKLNDIANSVFILSEEIQENKIVKKILRSLPSRFNSKVDVIEENKNLDTLKVNQLVGNLQTFEANRLYKRKSKEKGIALKTSKESRKKPKKKIESDSESEAEDDMA</sequence>
<reference evidence="1 2" key="1">
    <citation type="journal article" date="2022" name="Hortic Res">
        <title>A haplotype resolved chromosomal level avocado genome allows analysis of novel avocado genes.</title>
        <authorList>
            <person name="Nath O."/>
            <person name="Fletcher S.J."/>
            <person name="Hayward A."/>
            <person name="Shaw L.M."/>
            <person name="Masouleh A.K."/>
            <person name="Furtado A."/>
            <person name="Henry R.J."/>
            <person name="Mitter N."/>
        </authorList>
    </citation>
    <scope>NUCLEOTIDE SEQUENCE [LARGE SCALE GENOMIC DNA]</scope>
    <source>
        <strain evidence="2">cv. Hass</strain>
    </source>
</reference>
<comment type="caution">
    <text evidence="1">The sequence shown here is derived from an EMBL/GenBank/DDBJ whole genome shotgun (WGS) entry which is preliminary data.</text>
</comment>